<dbReference type="CDD" id="cd06261">
    <property type="entry name" value="TM_PBP2"/>
    <property type="match status" value="1"/>
</dbReference>
<gene>
    <name evidence="9" type="ordered locus">Mtc_1811</name>
</gene>
<dbReference type="KEGG" id="mez:Mtc_1811"/>
<name>H8IAP9_METCZ</name>
<comment type="subcellular location">
    <subcellularLocation>
        <location evidence="1 7">Cell membrane</location>
        <topology evidence="1 7">Multi-pass membrane protein</topology>
    </subcellularLocation>
</comment>
<evidence type="ECO:0000259" key="8">
    <source>
        <dbReference type="PROSITE" id="PS50928"/>
    </source>
</evidence>
<sequence>MSWNDVKFNYLTGKLLRYGFTLFIILSINFFIPRAMPGDPMVNLLGEDALHVDEQILDALRAEYGLDRPLHEQYLEYMFGIIQLDFGYSIHKNLKVADLIKDRLFWTLVLVFPSIIMGGILALVFGSIAGFRHGGNVDKLLTSLNIFLYTLPSFLFAMVIVSIFSFHLGWFPLGNLSSGKLEGLPYLLDVGWHLFLPVAILSIHEATYIFLVVRNSITQIMGEYFVFVAKAKGLPERIIELRHVLRNVLPQFISIMALNFGFMVSGALIIEVVFSLNGMGTLIYDAVMARDYPVMQGCFVVLTIFVVAANFVADLLYGIADPRIADAKNIGASA</sequence>
<dbReference type="Proteomes" id="UP000005233">
    <property type="component" value="Chromosome"/>
</dbReference>
<feature type="transmembrane region" description="Helical" evidence="7">
    <location>
        <begin position="146"/>
        <end position="170"/>
    </location>
</feature>
<evidence type="ECO:0000256" key="4">
    <source>
        <dbReference type="ARBA" id="ARBA00022692"/>
    </source>
</evidence>
<feature type="transmembrane region" description="Helical" evidence="7">
    <location>
        <begin position="294"/>
        <end position="319"/>
    </location>
</feature>
<dbReference type="Pfam" id="PF19300">
    <property type="entry name" value="BPD_transp_1_N"/>
    <property type="match status" value="1"/>
</dbReference>
<feature type="transmembrane region" description="Helical" evidence="7">
    <location>
        <begin position="252"/>
        <end position="274"/>
    </location>
</feature>
<dbReference type="GeneID" id="11971957"/>
<dbReference type="InterPro" id="IPR035906">
    <property type="entry name" value="MetI-like_sf"/>
</dbReference>
<dbReference type="Pfam" id="PF00528">
    <property type="entry name" value="BPD_transp_1"/>
    <property type="match status" value="1"/>
</dbReference>
<evidence type="ECO:0000256" key="6">
    <source>
        <dbReference type="ARBA" id="ARBA00023136"/>
    </source>
</evidence>
<dbReference type="Gene3D" id="1.10.3720.10">
    <property type="entry name" value="MetI-like"/>
    <property type="match status" value="1"/>
</dbReference>
<dbReference type="InterPro" id="IPR000515">
    <property type="entry name" value="MetI-like"/>
</dbReference>
<feature type="transmembrane region" description="Helical" evidence="7">
    <location>
        <begin position="190"/>
        <end position="213"/>
    </location>
</feature>
<dbReference type="HOGENOM" id="CLU_036879_1_0_2"/>
<dbReference type="GO" id="GO:0055085">
    <property type="term" value="P:transmembrane transport"/>
    <property type="evidence" value="ECO:0007669"/>
    <property type="project" value="InterPro"/>
</dbReference>
<feature type="domain" description="ABC transmembrane type-1" evidence="8">
    <location>
        <begin position="104"/>
        <end position="313"/>
    </location>
</feature>
<keyword evidence="2 7" id="KW-0813">Transport</keyword>
<feature type="transmembrane region" description="Helical" evidence="7">
    <location>
        <begin position="15"/>
        <end position="32"/>
    </location>
</feature>
<evidence type="ECO:0000256" key="2">
    <source>
        <dbReference type="ARBA" id="ARBA00022448"/>
    </source>
</evidence>
<dbReference type="EMBL" id="CP003243">
    <property type="protein sequence ID" value="AFD00554.1"/>
    <property type="molecule type" value="Genomic_DNA"/>
</dbReference>
<dbReference type="GO" id="GO:0005886">
    <property type="term" value="C:plasma membrane"/>
    <property type="evidence" value="ECO:0007669"/>
    <property type="project" value="UniProtKB-SubCell"/>
</dbReference>
<keyword evidence="5 7" id="KW-1133">Transmembrane helix</keyword>
<protein>
    <submittedName>
        <fullName evidence="9">ABC-type dipeptide/oligopeptide/nickel transport system, permease component</fullName>
    </submittedName>
</protein>
<keyword evidence="4 7" id="KW-0812">Transmembrane</keyword>
<evidence type="ECO:0000256" key="7">
    <source>
        <dbReference type="RuleBase" id="RU363032"/>
    </source>
</evidence>
<evidence type="ECO:0000256" key="5">
    <source>
        <dbReference type="ARBA" id="ARBA00022989"/>
    </source>
</evidence>
<dbReference type="RefSeq" id="WP_014406385.1">
    <property type="nucleotide sequence ID" value="NC_017034.1"/>
</dbReference>
<dbReference type="STRING" id="1041930.Mtc_1811"/>
<accession>H8IAP9</accession>
<evidence type="ECO:0000313" key="9">
    <source>
        <dbReference type="EMBL" id="AFD00554.1"/>
    </source>
</evidence>
<dbReference type="OrthoDB" id="44105at2157"/>
<comment type="similarity">
    <text evidence="7">Belongs to the binding-protein-dependent transport system permease family.</text>
</comment>
<dbReference type="PANTHER" id="PTHR43376:SF1">
    <property type="entry name" value="OLIGOPEPTIDE TRANSPORT SYSTEM PERMEASE PROTEIN"/>
    <property type="match status" value="1"/>
</dbReference>
<dbReference type="PROSITE" id="PS50928">
    <property type="entry name" value="ABC_TM1"/>
    <property type="match status" value="1"/>
</dbReference>
<evidence type="ECO:0000256" key="3">
    <source>
        <dbReference type="ARBA" id="ARBA00022475"/>
    </source>
</evidence>
<evidence type="ECO:0000256" key="1">
    <source>
        <dbReference type="ARBA" id="ARBA00004651"/>
    </source>
</evidence>
<dbReference type="SUPFAM" id="SSF161098">
    <property type="entry name" value="MetI-like"/>
    <property type="match status" value="1"/>
</dbReference>
<keyword evidence="6 7" id="KW-0472">Membrane</keyword>
<reference evidence="9 10" key="1">
    <citation type="journal article" date="2012" name="J. Bacteriol.">
        <title>Complete genome sequence of a thermophilic methanogen, Methanocella conradii HZ254, isolated from Chinese rice field soil.</title>
        <authorList>
            <person name="Lu Z."/>
            <person name="Lu Y."/>
        </authorList>
    </citation>
    <scope>NUCLEOTIDE SEQUENCE [LARGE SCALE GENOMIC DNA]</scope>
    <source>
        <strain evidence="10">DSM 24694 / JCM 17849 / CGMCC 1.5162 / HZ254</strain>
    </source>
</reference>
<evidence type="ECO:0000313" key="10">
    <source>
        <dbReference type="Proteomes" id="UP000005233"/>
    </source>
</evidence>
<keyword evidence="10" id="KW-1185">Reference proteome</keyword>
<feature type="transmembrane region" description="Helical" evidence="7">
    <location>
        <begin position="104"/>
        <end position="125"/>
    </location>
</feature>
<dbReference type="PANTHER" id="PTHR43376">
    <property type="entry name" value="OLIGOPEPTIDE TRANSPORT SYSTEM PERMEASE PROTEIN"/>
    <property type="match status" value="1"/>
</dbReference>
<dbReference type="InterPro" id="IPR045621">
    <property type="entry name" value="BPD_transp_1_N"/>
</dbReference>
<keyword evidence="3" id="KW-1003">Cell membrane</keyword>
<dbReference type="AlphaFoldDB" id="H8IAP9"/>
<organism evidence="9 10">
    <name type="scientific">Methanocella conradii (strain DSM 24694 / JCM 17849 / CGMCC 1.5162 / HZ254)</name>
    <dbReference type="NCBI Taxonomy" id="1041930"/>
    <lineage>
        <taxon>Archaea</taxon>
        <taxon>Methanobacteriati</taxon>
        <taxon>Methanobacteriota</taxon>
        <taxon>Stenosarchaea group</taxon>
        <taxon>Methanomicrobia</taxon>
        <taxon>Methanocellales</taxon>
        <taxon>Methanocellaceae</taxon>
        <taxon>Methanocella</taxon>
    </lineage>
</organism>
<proteinExistence type="inferred from homology"/>
<dbReference type="eggNOG" id="arCOG00751">
    <property type="taxonomic scope" value="Archaea"/>
</dbReference>